<feature type="domain" description="AV-Nsp11N/CoV-Nsp15M" evidence="92">
    <location>
        <begin position="6400"/>
        <end position="6523"/>
    </location>
</feature>
<keyword evidence="16 63" id="KW-0808">Transferase</keyword>
<dbReference type="GO" id="GO:0002151">
    <property type="term" value="F:G-quadruplex RNA binding"/>
    <property type="evidence" value="ECO:0007669"/>
    <property type="project" value="InterPro"/>
</dbReference>
<dbReference type="CDD" id="cd21560">
    <property type="entry name" value="betaCoV-Nsp6"/>
    <property type="match status" value="1"/>
</dbReference>
<dbReference type="InterPro" id="IPR032505">
    <property type="entry name" value="CoV_NSP4_C"/>
</dbReference>
<gene>
    <name evidence="100" type="primary">ORF1ab</name>
</gene>
<evidence type="ECO:0000256" key="45">
    <source>
        <dbReference type="ARBA" id="ARBA00023200"/>
    </source>
</evidence>
<dbReference type="Pfam" id="PF08715">
    <property type="entry name" value="CoV_peptidase"/>
    <property type="match status" value="1"/>
</dbReference>
<evidence type="ECO:0000259" key="76">
    <source>
        <dbReference type="PROSITE" id="PS51942"/>
    </source>
</evidence>
<dbReference type="CDD" id="cd21827">
    <property type="entry name" value="betaCoV_Nsp7"/>
    <property type="match status" value="1"/>
</dbReference>
<keyword evidence="9" id="KW-1192">Host mRNA suppression by virus</keyword>
<evidence type="ECO:0000256" key="63">
    <source>
        <dbReference type="PROSITE-ProRule" id="PRU01299"/>
    </source>
</evidence>
<keyword evidence="23" id="KW-0688">Ribosomal frameshifting</keyword>
<dbReference type="CDD" id="cd21467">
    <property type="entry name" value="Ubl1_cv_Nsp3_N-like"/>
    <property type="match status" value="1"/>
</dbReference>
<dbReference type="InterPro" id="IPR046438">
    <property type="entry name" value="NIV_2_O_MTASE"/>
</dbReference>
<feature type="domain" description="RdRp catalytic" evidence="69">
    <location>
        <begin position="4887"/>
        <end position="5049"/>
    </location>
</feature>
<evidence type="ECO:0000259" key="90">
    <source>
        <dbReference type="PROSITE" id="PS51958"/>
    </source>
</evidence>
<feature type="active site" evidence="62">
    <location>
        <position position="5999"/>
    </location>
</feature>
<evidence type="ECO:0000256" key="12">
    <source>
        <dbReference type="ARBA" id="ARBA00022616"/>
    </source>
</evidence>
<dbReference type="Pfam" id="PF05409">
    <property type="entry name" value="Peptidase_C30"/>
    <property type="match status" value="1"/>
</dbReference>
<feature type="domain" description="Nsp15 N-terminal oligomerization" evidence="91">
    <location>
        <begin position="6339"/>
        <end position="6399"/>
    </location>
</feature>
<dbReference type="Gene3D" id="2.40.10.10">
    <property type="entry name" value="Trypsin-like serine proteases"/>
    <property type="match status" value="2"/>
</dbReference>
<feature type="domain" description="CoV Nsp3 Y" evidence="96">
    <location>
        <begin position="2283"/>
        <end position="2654"/>
    </location>
</feature>
<keyword evidence="19 62" id="KW-0540">Nuclease</keyword>
<evidence type="ECO:0000259" key="72">
    <source>
        <dbReference type="PROSITE" id="PS51442"/>
    </source>
</evidence>
<dbReference type="GO" id="GO:0006508">
    <property type="term" value="P:proteolysis"/>
    <property type="evidence" value="ECO:0007669"/>
    <property type="project" value="UniProtKB-KW"/>
</dbReference>
<evidence type="ECO:0000259" key="99">
    <source>
        <dbReference type="PROSITE" id="PS52000"/>
    </source>
</evidence>
<dbReference type="InterPro" id="IPR008740">
    <property type="entry name" value="Peptidase_C30_CoV"/>
</dbReference>
<evidence type="ECO:0000259" key="98">
    <source>
        <dbReference type="PROSITE" id="PS51994"/>
    </source>
</evidence>
<comment type="function">
    <text evidence="52">Plays a role in viral RNA synthesis through two distinct activities. The N7-guanine methyltransferase activity plays a role in the formation of the cap structure GpppA-RNA. The proofreading exoribonuclease reduces the sensitivity of the virus to RNA mutagens during replication. This activity acts on both ssRNA and dsRNA in a 3'-5' direction.</text>
</comment>
<dbReference type="CDD" id="cd23528">
    <property type="entry name" value="capping_2-OMTase_betaCoV_Nsp16"/>
    <property type="match status" value="1"/>
</dbReference>
<dbReference type="InterPro" id="IPR044863">
    <property type="entry name" value="NIRAN"/>
</dbReference>
<keyword evidence="46" id="KW-1095">Inhibition of host ISG15 by virus</keyword>
<dbReference type="InterPro" id="IPR042515">
    <property type="entry name" value="NSP15_N_CoV"/>
</dbReference>
<dbReference type="InterPro" id="IPR048672">
    <property type="entry name" value="NSP13_ZBD_CoV"/>
</dbReference>
<dbReference type="InterPro" id="IPR041679">
    <property type="entry name" value="DNA2/NAM7-like_C"/>
</dbReference>
<dbReference type="PROSITE" id="PS51961">
    <property type="entry name" value="AV_NSP11N_COV_NSP15M"/>
    <property type="match status" value="1"/>
</dbReference>
<proteinExistence type="inferred from homology"/>
<evidence type="ECO:0000256" key="28">
    <source>
        <dbReference type="ARBA" id="ARBA00022806"/>
    </source>
</evidence>
<feature type="transmembrane region" description="Helical" evidence="68">
    <location>
        <begin position="2929"/>
        <end position="2951"/>
    </location>
</feature>
<dbReference type="InterPro" id="IPR043477">
    <property type="entry name" value="Peptidase_C30_dom3_CoV"/>
</dbReference>
<keyword evidence="18" id="KW-0548">Nucleotidyltransferase</keyword>
<dbReference type="PANTHER" id="PTHR43788">
    <property type="entry name" value="DNA2/NAM7 HELICASE FAMILY MEMBER"/>
    <property type="match status" value="1"/>
</dbReference>
<dbReference type="Pfam" id="PF19216">
    <property type="entry name" value="CoV_NSP15_M"/>
    <property type="match status" value="1"/>
</dbReference>
<feature type="domain" description="ExoN" evidence="87">
    <location>
        <begin position="5880"/>
        <end position="6098"/>
    </location>
</feature>
<dbReference type="InterPro" id="IPR044349">
    <property type="entry name" value="RdRp_batCoV_HKU9-like"/>
</dbReference>
<comment type="subunit">
    <text evidence="53">Interacts with nsp7 and nsp8 to form the replication-transcription complex (RTC): nsp12, nsp7, two subunits of nsp8, and up to two subunits of nsp13. Interacts with nsp9.</text>
</comment>
<dbReference type="GO" id="GO:0043139">
    <property type="term" value="F:5'-3' DNA helicase activity"/>
    <property type="evidence" value="ECO:0007669"/>
    <property type="project" value="TreeGrafter"/>
</dbReference>
<dbReference type="Pfam" id="PF20633">
    <property type="entry name" value="CoV_NSP13_stalk"/>
    <property type="match status" value="1"/>
</dbReference>
<dbReference type="GO" id="GO:0039648">
    <property type="term" value="P:symbiont-mediated perturbation of host ubiquitin-like protein modification"/>
    <property type="evidence" value="ECO:0007669"/>
    <property type="project" value="UniProtKB-KW"/>
</dbReference>
<dbReference type="InterPro" id="IPR032592">
    <property type="entry name" value="NSP3_NAB_bCoV"/>
</dbReference>
<dbReference type="InterPro" id="IPR038083">
    <property type="entry name" value="NSP3A-like"/>
</dbReference>
<dbReference type="CDD" id="cd21666">
    <property type="entry name" value="betaCoV_Nsp5_Mpro"/>
    <property type="match status" value="1"/>
</dbReference>
<dbReference type="InterPro" id="IPR037204">
    <property type="entry name" value="NSP7_sf_CoV"/>
</dbReference>
<dbReference type="PROSITE" id="PS51955">
    <property type="entry name" value="NIV_2_O_MTASE"/>
    <property type="match status" value="1"/>
</dbReference>
<keyword evidence="32 65" id="KW-0862">Zinc</keyword>
<name>A0A1B3Q5V8_9BETC</name>
<keyword evidence="28" id="KW-0347">Helicase</keyword>
<dbReference type="PROSITE" id="PS51154">
    <property type="entry name" value="MACRO"/>
    <property type="match status" value="1"/>
</dbReference>
<dbReference type="InterPro" id="IPR046443">
    <property type="entry name" value="a/bCoV_NSP1_glob"/>
</dbReference>
<evidence type="ECO:0000256" key="67">
    <source>
        <dbReference type="SAM" id="MobiDB-lite"/>
    </source>
</evidence>
<feature type="domain" description="Nsp9 ssRNA-binding" evidence="85">
    <location>
        <begin position="4025"/>
        <end position="4136"/>
    </location>
</feature>
<dbReference type="Pfam" id="PF09401">
    <property type="entry name" value="CoV_NSP10"/>
    <property type="match status" value="1"/>
</dbReference>
<dbReference type="CDD" id="cd21537">
    <property type="entry name" value="SUD_C_HKU9_CoV_Nsp3"/>
    <property type="match status" value="1"/>
</dbReference>
<feature type="domain" description="N7-MTase" evidence="88">
    <location>
        <begin position="6107"/>
        <end position="6338"/>
    </location>
</feature>
<dbReference type="PROSITE" id="PS51124">
    <property type="entry name" value="PEPTIDASE_C16"/>
    <property type="match status" value="1"/>
</dbReference>
<dbReference type="GO" id="GO:0033644">
    <property type="term" value="C:host cell membrane"/>
    <property type="evidence" value="ECO:0007669"/>
    <property type="project" value="UniProtKB-SubCell"/>
</dbReference>
<keyword evidence="31" id="KW-1114">Inhibition of host interferon signaling pathway by virus</keyword>
<dbReference type="InterPro" id="IPR043502">
    <property type="entry name" value="DNA/RNA_pol_sf"/>
</dbReference>
<feature type="domain" description="NendoU" evidence="90">
    <location>
        <begin position="6540"/>
        <end position="6677"/>
    </location>
</feature>
<dbReference type="Gene3D" id="3.30.70.3540">
    <property type="entry name" value="Nsp8 replicase, head domain"/>
    <property type="match status" value="1"/>
</dbReference>
<dbReference type="InterPro" id="IPR014822">
    <property type="entry name" value="NSP9_CoV"/>
</dbReference>
<evidence type="ECO:0000256" key="20">
    <source>
        <dbReference type="ARBA" id="ARBA00022723"/>
    </source>
</evidence>
<feature type="region of interest" description="Disordered" evidence="67">
    <location>
        <begin position="888"/>
        <end position="917"/>
    </location>
</feature>
<feature type="region of interest" description="Y1" evidence="65">
    <location>
        <begin position="2283"/>
        <end position="2373"/>
    </location>
</feature>
<evidence type="ECO:0000256" key="51">
    <source>
        <dbReference type="ARBA" id="ARBA00024600"/>
    </source>
</evidence>
<feature type="domain" description="Nsp4C" evidence="80">
    <location>
        <begin position="3051"/>
        <end position="3147"/>
    </location>
</feature>
<evidence type="ECO:0000256" key="62">
    <source>
        <dbReference type="PROSITE-ProRule" id="PRU01298"/>
    </source>
</evidence>
<evidence type="ECO:0000259" key="83">
    <source>
        <dbReference type="PROSITE" id="PS51949"/>
    </source>
</evidence>
<evidence type="ECO:0000256" key="7">
    <source>
        <dbReference type="ARBA" id="ARBA00008087"/>
    </source>
</evidence>
<dbReference type="PROSITE" id="PS51943">
    <property type="entry name" value="COV_NSP3A_UBL"/>
    <property type="match status" value="1"/>
</dbReference>
<evidence type="ECO:0000259" key="82">
    <source>
        <dbReference type="PROSITE" id="PS51948"/>
    </source>
</evidence>
<dbReference type="InterPro" id="IPR043178">
    <property type="entry name" value="PLpro_thumb_sf_CoV"/>
</dbReference>
<feature type="domain" description="Nsp12 RNA-dependent RNA polymerase" evidence="82">
    <location>
        <begin position="4640"/>
        <end position="5207"/>
    </location>
</feature>
<evidence type="ECO:0000256" key="8">
    <source>
        <dbReference type="ARBA" id="ARBA00022484"/>
    </source>
</evidence>
<dbReference type="Pfam" id="PF19213">
    <property type="entry name" value="CoV_NSP6"/>
    <property type="match status" value="1"/>
</dbReference>
<dbReference type="InterPro" id="IPR044357">
    <property type="entry name" value="NSP3_Ubl1_dom_CoV"/>
</dbReference>
<evidence type="ECO:0000256" key="40">
    <source>
        <dbReference type="ARBA" id="ARBA00022989"/>
    </source>
</evidence>
<evidence type="ECO:0000259" key="87">
    <source>
        <dbReference type="PROSITE" id="PS51953"/>
    </source>
</evidence>
<evidence type="ECO:0000256" key="52">
    <source>
        <dbReference type="ARBA" id="ARBA00034456"/>
    </source>
</evidence>
<dbReference type="GO" id="GO:0019082">
    <property type="term" value="P:viral protein processing"/>
    <property type="evidence" value="ECO:0007669"/>
    <property type="project" value="InterPro"/>
</dbReference>
<keyword evidence="24 64" id="KW-0255">Endonuclease</keyword>
<comment type="cofactor">
    <cofactor evidence="2">
        <name>Mn(2+)</name>
        <dbReference type="ChEBI" id="CHEBI:29035"/>
    </cofactor>
</comment>
<dbReference type="CDD" id="cd21167">
    <property type="entry name" value="M_alpha_beta_cv_Nsp15-like"/>
    <property type="match status" value="1"/>
</dbReference>
<dbReference type="InterPro" id="IPR001205">
    <property type="entry name" value="RNA-dir_pol_C"/>
</dbReference>
<keyword evidence="43 68" id="KW-0472">Membrane</keyword>
<evidence type="ECO:0000256" key="32">
    <source>
        <dbReference type="ARBA" id="ARBA00022833"/>
    </source>
</evidence>
<dbReference type="InterPro" id="IPR022733">
    <property type="entry name" value="DPUP_SUD_C_bCoV"/>
</dbReference>
<dbReference type="GO" id="GO:0005524">
    <property type="term" value="F:ATP binding"/>
    <property type="evidence" value="ECO:0007669"/>
    <property type="project" value="UniProtKB-KW"/>
</dbReference>
<dbReference type="SMART" id="SM00506">
    <property type="entry name" value="A1pp"/>
    <property type="match status" value="1"/>
</dbReference>
<evidence type="ECO:0000256" key="9">
    <source>
        <dbReference type="ARBA" id="ARBA00022557"/>
    </source>
</evidence>
<comment type="cofactor">
    <cofactor evidence="3">
        <name>Mg(2+)</name>
        <dbReference type="ChEBI" id="CHEBI:18420"/>
    </cofactor>
</comment>
<dbReference type="Pfam" id="PF08716">
    <property type="entry name" value="CoV_NSP7"/>
    <property type="match status" value="1"/>
</dbReference>
<evidence type="ECO:0000256" key="43">
    <source>
        <dbReference type="ARBA" id="ARBA00023136"/>
    </source>
</evidence>
<evidence type="ECO:0000256" key="44">
    <source>
        <dbReference type="ARBA" id="ARBA00023157"/>
    </source>
</evidence>
<keyword evidence="10" id="KW-0945">Host-virus interaction</keyword>
<evidence type="ECO:0000256" key="60">
    <source>
        <dbReference type="PROSITE-ProRule" id="PRU01289"/>
    </source>
</evidence>
<dbReference type="CDD" id="cd21732">
    <property type="entry name" value="betaCoV_PLPro"/>
    <property type="match status" value="1"/>
</dbReference>
<dbReference type="InterPro" id="IPR037227">
    <property type="entry name" value="EndoU-like"/>
</dbReference>
<dbReference type="Gene3D" id="1.10.1840.10">
    <property type="entry name" value="main proteinase (3clpro) structure, domain 3"/>
    <property type="match status" value="1"/>
</dbReference>
<feature type="domain" description="NiRAN" evidence="81">
    <location>
        <begin position="4281"/>
        <end position="4536"/>
    </location>
</feature>
<dbReference type="GO" id="GO:0004519">
    <property type="term" value="F:endonuclease activity"/>
    <property type="evidence" value="ECO:0007669"/>
    <property type="project" value="UniProtKB-UniRule"/>
</dbReference>
<evidence type="ECO:0000256" key="42">
    <source>
        <dbReference type="ARBA" id="ARBA00023050"/>
    </source>
</evidence>
<evidence type="ECO:0000256" key="59">
    <source>
        <dbReference type="PROSITE-ProRule" id="PRU00444"/>
    </source>
</evidence>
<dbReference type="PROSITE" id="PS51653">
    <property type="entry name" value="CV_ZBD"/>
    <property type="match status" value="1"/>
</dbReference>
<dbReference type="Pfam" id="PF01661">
    <property type="entry name" value="Macro"/>
    <property type="match status" value="1"/>
</dbReference>
<evidence type="ECO:0000256" key="19">
    <source>
        <dbReference type="ARBA" id="ARBA00022722"/>
    </source>
</evidence>
<evidence type="ECO:0000256" key="23">
    <source>
        <dbReference type="ARBA" id="ARBA00022758"/>
    </source>
</evidence>
<keyword evidence="49" id="KW-0922">Interferon antiviral system evasion</keyword>
<evidence type="ECO:0000256" key="54">
    <source>
        <dbReference type="ARBA" id="ARBA00043918"/>
    </source>
</evidence>
<dbReference type="InterPro" id="IPR021590">
    <property type="entry name" value="NSP1_glob_bCoV"/>
</dbReference>
<dbReference type="Pfam" id="PF20632">
    <property type="entry name" value="CoV_NSP13_ZBD"/>
    <property type="match status" value="1"/>
</dbReference>
<dbReference type="InterPro" id="IPR043615">
    <property type="entry name" value="NSP2_N_CoV"/>
</dbReference>
<dbReference type="EMBL" id="KU762337">
    <property type="protein sequence ID" value="AOG30811.1"/>
    <property type="molecule type" value="Genomic_RNA"/>
</dbReference>
<dbReference type="InterPro" id="IPR046436">
    <property type="entry name" value="NIV_EXON"/>
</dbReference>
<dbReference type="Pfam" id="PF13087">
    <property type="entry name" value="AAA_12"/>
    <property type="match status" value="1"/>
</dbReference>
<dbReference type="SUPFAM" id="SSF101816">
    <property type="entry name" value="Replicase NSP9"/>
    <property type="match status" value="1"/>
</dbReference>
<evidence type="ECO:0000256" key="38">
    <source>
        <dbReference type="ARBA" id="ARBA00022884"/>
    </source>
</evidence>
<dbReference type="InterPro" id="IPR042570">
    <property type="entry name" value="NSP3_NAB_bCoV_sf"/>
</dbReference>
<feature type="domain" description="Macro" evidence="71">
    <location>
        <begin position="950"/>
        <end position="1112"/>
    </location>
</feature>
<evidence type="ECO:0000259" key="74">
    <source>
        <dbReference type="PROSITE" id="PS51657"/>
    </source>
</evidence>
<dbReference type="Pfam" id="PF06471">
    <property type="entry name" value="CoV_ExoN"/>
    <property type="match status" value="1"/>
</dbReference>
<feature type="domain" description="Macro" evidence="75">
    <location>
        <begin position="1261"/>
        <end position="1385"/>
    </location>
</feature>
<dbReference type="CDD" id="cd21161">
    <property type="entry name" value="NendoU_cv_Nsp15-like"/>
    <property type="match status" value="1"/>
</dbReference>
<dbReference type="InterPro" id="IPR043472">
    <property type="entry name" value="Macro_dom-like"/>
</dbReference>
<keyword evidence="26" id="KW-0833">Ubl conjugation pathway</keyword>
<feature type="region of interest" description="ZF2" evidence="65">
    <location>
        <begin position="2333"/>
        <end position="2343"/>
    </location>
</feature>
<keyword evidence="38 60" id="KW-0694">RNA-binding</keyword>
<feature type="transmembrane region" description="Helical" evidence="68">
    <location>
        <begin position="3627"/>
        <end position="3648"/>
    </location>
</feature>
<feature type="domain" description="CoV Nsp2 N-terminal" evidence="94">
    <location>
        <begin position="177"/>
        <end position="430"/>
    </location>
</feature>
<evidence type="ECO:0000256" key="13">
    <source>
        <dbReference type="ARBA" id="ARBA00022632"/>
    </source>
</evidence>
<dbReference type="InterPro" id="IPR047566">
    <property type="entry name" value="CoV_NSP3_Y"/>
</dbReference>
<feature type="transmembrane region" description="Helical" evidence="68">
    <location>
        <begin position="3494"/>
        <end position="3513"/>
    </location>
</feature>
<dbReference type="PROSITE" id="PS51958">
    <property type="entry name" value="NENDOU"/>
    <property type="match status" value="1"/>
</dbReference>
<evidence type="ECO:0000259" key="95">
    <source>
        <dbReference type="PROSITE" id="PS51991"/>
    </source>
</evidence>
<dbReference type="Pfam" id="PF08717">
    <property type="entry name" value="CoV_NSP8"/>
    <property type="match status" value="1"/>
</dbReference>
<dbReference type="PROSITE" id="PS50507">
    <property type="entry name" value="RDRP_SSRNA_POS"/>
    <property type="match status" value="1"/>
</dbReference>
<evidence type="ECO:0000256" key="48">
    <source>
        <dbReference type="ARBA" id="ARBA00023247"/>
    </source>
</evidence>
<evidence type="ECO:0000256" key="1">
    <source>
        <dbReference type="ARBA" id="ARBA00000707"/>
    </source>
</evidence>
<dbReference type="InterPro" id="IPR043612">
    <property type="entry name" value="CoV_NSP4_N"/>
</dbReference>
<feature type="domain" description="Nidovirus-type SAM-dependent 2'-O-MTase" evidence="89">
    <location>
        <begin position="6682"/>
        <end position="6973"/>
    </location>
</feature>
<dbReference type="Pfam" id="PF06478">
    <property type="entry name" value="CoV_RPol_N"/>
    <property type="match status" value="1"/>
</dbReference>
<evidence type="ECO:0000256" key="17">
    <source>
        <dbReference type="ARBA" id="ARBA00022692"/>
    </source>
</evidence>
<dbReference type="PROSITE" id="PS51944">
    <property type="entry name" value="COV_NSP3D_UBL"/>
    <property type="match status" value="1"/>
</dbReference>
<dbReference type="Gene3D" id="3.40.50.11020">
    <property type="entry name" value="Replicase polyprotein, nucleic acid-binding domain"/>
    <property type="match status" value="1"/>
</dbReference>
<feature type="domain" description="CoV Nsp1 globular" evidence="93">
    <location>
        <begin position="10"/>
        <end position="131"/>
    </location>
</feature>
<evidence type="ECO:0000256" key="4">
    <source>
        <dbReference type="ARBA" id="ARBA00004301"/>
    </source>
</evidence>
<evidence type="ECO:0000259" key="86">
    <source>
        <dbReference type="PROSITE" id="PS51952"/>
    </source>
</evidence>
<evidence type="ECO:0000256" key="5">
    <source>
        <dbReference type="ARBA" id="ARBA00004407"/>
    </source>
</evidence>
<dbReference type="InterPro" id="IPR044401">
    <property type="entry name" value="NSP15_NendoU_CoV"/>
</dbReference>
<evidence type="ECO:0000256" key="24">
    <source>
        <dbReference type="ARBA" id="ARBA00022759"/>
    </source>
</evidence>
<dbReference type="InterPro" id="IPR013016">
    <property type="entry name" value="Peptidase_C16_CoV"/>
</dbReference>
<accession>A0A1B3Q5V8</accession>
<feature type="active site" evidence="62">
    <location>
        <position position="6079"/>
    </location>
</feature>
<dbReference type="InterPro" id="IPR049894">
    <property type="entry name" value="COV_NSP3_3ECTO"/>
</dbReference>
<dbReference type="GO" id="GO:0000175">
    <property type="term" value="F:3'-5'-RNA exonuclease activity"/>
    <property type="evidence" value="ECO:0007669"/>
    <property type="project" value="InterPro"/>
</dbReference>
<feature type="transmembrane region" description="Helical" evidence="68">
    <location>
        <begin position="2963"/>
        <end position="2987"/>
    </location>
</feature>
<feature type="transmembrane region" description="Helical" evidence="68">
    <location>
        <begin position="2127"/>
        <end position="2144"/>
    </location>
</feature>
<evidence type="ECO:0000259" key="80">
    <source>
        <dbReference type="PROSITE" id="PS51946"/>
    </source>
</evidence>
<keyword evidence="50" id="KW-0899">Viral immunoevasion</keyword>
<feature type="domain" description="Peptidase C16" evidence="70">
    <location>
        <begin position="1537"/>
        <end position="1803"/>
    </location>
</feature>
<feature type="transmembrane region" description="Helical" evidence="68">
    <location>
        <begin position="2091"/>
        <end position="2107"/>
    </location>
</feature>
<feature type="transmembrane region" description="Helical" evidence="68">
    <location>
        <begin position="2205"/>
        <end position="2223"/>
    </location>
</feature>
<keyword evidence="13" id="KW-1090">Inhibition of host innate immune response by virus</keyword>
<evidence type="ECO:0000256" key="50">
    <source>
        <dbReference type="ARBA" id="ARBA00023280"/>
    </source>
</evidence>
<evidence type="ECO:0000256" key="22">
    <source>
        <dbReference type="ARBA" id="ARBA00022741"/>
    </source>
</evidence>
<evidence type="ECO:0000256" key="65">
    <source>
        <dbReference type="PROSITE-ProRule" id="PRU01336"/>
    </source>
</evidence>
<dbReference type="GO" id="GO:0039520">
    <property type="term" value="P:symbiont-mediated activation of host autophagy"/>
    <property type="evidence" value="ECO:0007669"/>
    <property type="project" value="UniProtKB-KW"/>
</dbReference>
<dbReference type="InterPro" id="IPR046441">
    <property type="entry name" value="RdRp_CoV"/>
</dbReference>
<dbReference type="PROSITE" id="PS51952">
    <property type="entry name" value="COV_EXON_MTASE_COACT"/>
    <property type="match status" value="1"/>
</dbReference>
<evidence type="ECO:0000259" key="94">
    <source>
        <dbReference type="PROSITE" id="PS51989"/>
    </source>
</evidence>
<evidence type="ECO:0000259" key="91">
    <source>
        <dbReference type="PROSITE" id="PS51960"/>
    </source>
</evidence>
<evidence type="ECO:0000256" key="10">
    <source>
        <dbReference type="ARBA" id="ARBA00022581"/>
    </source>
</evidence>
<dbReference type="Pfam" id="PF20631">
    <property type="entry name" value="CoV_NSP13_1B"/>
    <property type="match status" value="1"/>
</dbReference>
<dbReference type="CDD" id="cd21557">
    <property type="entry name" value="Macro_X_Nsp3-like"/>
    <property type="match status" value="1"/>
</dbReference>
<dbReference type="CDD" id="cd21898">
    <property type="entry name" value="betaCoV_Nsp9"/>
    <property type="match status" value="1"/>
</dbReference>
<feature type="domain" description="G2M" evidence="98">
    <location>
        <begin position="1923"/>
        <end position="2046"/>
    </location>
</feature>
<keyword evidence="17 68" id="KW-0812">Transmembrane</keyword>
<dbReference type="Pfam" id="PF19219">
    <property type="entry name" value="CoV_NSP15_N"/>
    <property type="match status" value="1"/>
</dbReference>
<dbReference type="InterPro" id="IPR043610">
    <property type="entry name" value="NSP6_CoV"/>
</dbReference>
<dbReference type="GO" id="GO:0075523">
    <property type="term" value="P:viral translational frameshifting"/>
    <property type="evidence" value="ECO:0007669"/>
    <property type="project" value="UniProtKB-KW"/>
</dbReference>
<dbReference type="SUPFAM" id="SSF50494">
    <property type="entry name" value="Trypsin-like serine proteases"/>
    <property type="match status" value="1"/>
</dbReference>
<dbReference type="Pfam" id="PF11501">
    <property type="entry name" value="bCoV_NSP1"/>
    <property type="match status" value="1"/>
</dbReference>
<dbReference type="InterPro" id="IPR044371">
    <property type="entry name" value="Macro_X_NSP3-like"/>
</dbReference>
<evidence type="ECO:0000259" key="69">
    <source>
        <dbReference type="PROSITE" id="PS50507"/>
    </source>
</evidence>
<evidence type="ECO:0000256" key="68">
    <source>
        <dbReference type="SAM" id="Phobius"/>
    </source>
</evidence>
<dbReference type="InterPro" id="IPR043613">
    <property type="entry name" value="CoV_NSP2_C"/>
</dbReference>
<dbReference type="PROSITE" id="PS51962">
    <property type="entry name" value="COV_NSP1"/>
    <property type="match status" value="1"/>
</dbReference>
<dbReference type="InterPro" id="IPR050534">
    <property type="entry name" value="Coronavir_polyprotein_1ab"/>
</dbReference>
<dbReference type="SUPFAM" id="SSF52540">
    <property type="entry name" value="P-loop containing nucleoside triphosphate hydrolases"/>
    <property type="match status" value="1"/>
</dbReference>
<evidence type="ECO:0000259" key="81">
    <source>
        <dbReference type="PROSITE" id="PS51947"/>
    </source>
</evidence>
<keyword evidence="37" id="KW-1127">Modulation of host ubiquitin pathway by viral deubiquitinase</keyword>
<dbReference type="InterPro" id="IPR002589">
    <property type="entry name" value="Macro_dom"/>
</dbReference>
<dbReference type="SUPFAM" id="SSF56672">
    <property type="entry name" value="DNA/RNA polymerases"/>
    <property type="match status" value="1"/>
</dbReference>
<dbReference type="GO" id="GO:0003727">
    <property type="term" value="F:single-stranded RNA binding"/>
    <property type="evidence" value="ECO:0007669"/>
    <property type="project" value="InterPro"/>
</dbReference>
<keyword evidence="45" id="KW-1035">Host cytoplasm</keyword>
<dbReference type="Gene3D" id="3.10.20.540">
    <property type="match status" value="1"/>
</dbReference>
<evidence type="ECO:0000256" key="27">
    <source>
        <dbReference type="ARBA" id="ARBA00022801"/>
    </source>
</evidence>
<evidence type="ECO:0000256" key="35">
    <source>
        <dbReference type="ARBA" id="ARBA00022863"/>
    </source>
</evidence>
<comment type="subcellular location">
    <subcellularLocation>
        <location evidence="5">Host cytoplasm</location>
        <location evidence="5">Host perinuclear region</location>
    </subcellularLocation>
    <subcellularLocation>
        <location evidence="6">Host endoplasmic reticulum-Golgi intermediate compartment</location>
    </subcellularLocation>
    <subcellularLocation>
        <location evidence="4">Host membrane</location>
        <topology evidence="4">Multi-pass membrane protein</topology>
    </subcellularLocation>
</comment>
<dbReference type="InterPro" id="IPR029063">
    <property type="entry name" value="SAM-dependent_MTases_sf"/>
</dbReference>
<dbReference type="GO" id="GO:0006351">
    <property type="term" value="P:DNA-templated transcription"/>
    <property type="evidence" value="ECO:0007669"/>
    <property type="project" value="InterPro"/>
</dbReference>
<dbReference type="InterPro" id="IPR009461">
    <property type="entry name" value="NSP16_CoV-like"/>
</dbReference>
<feature type="active site" evidence="62">
    <location>
        <position position="6084"/>
    </location>
</feature>
<dbReference type="InterPro" id="IPR043504">
    <property type="entry name" value="Peptidase_S1_PA_chymotrypsin"/>
</dbReference>
<dbReference type="PANTHER" id="PTHR43788:SF16">
    <property type="entry name" value="HELICASE WITH ZINC FINGER 2"/>
    <property type="match status" value="1"/>
</dbReference>
<dbReference type="PROSITE" id="PS51951">
    <property type="entry name" value="COV_NSP9_SSRNA_BD"/>
    <property type="match status" value="1"/>
</dbReference>
<dbReference type="GO" id="GO:0085034">
    <property type="term" value="P:symbiont-mediated suppression of host NF-kappaB cascade"/>
    <property type="evidence" value="ECO:0007669"/>
    <property type="project" value="UniProtKB-KW"/>
</dbReference>
<dbReference type="PROSITE" id="PS51989">
    <property type="entry name" value="COV_NSP2_N"/>
    <property type="match status" value="1"/>
</dbReference>
<feature type="active site" evidence="64">
    <location>
        <position position="6570"/>
    </location>
</feature>
<comment type="catalytic activity">
    <reaction evidence="57">
        <text>ATP + H2O = ADP + phosphate + H(+)</text>
        <dbReference type="Rhea" id="RHEA:13065"/>
        <dbReference type="ChEBI" id="CHEBI:15377"/>
        <dbReference type="ChEBI" id="CHEBI:15378"/>
        <dbReference type="ChEBI" id="CHEBI:30616"/>
        <dbReference type="ChEBI" id="CHEBI:43474"/>
        <dbReference type="ChEBI" id="CHEBI:456216"/>
        <dbReference type="EC" id="3.6.4.12"/>
    </reaction>
</comment>
<dbReference type="InterPro" id="IPR044315">
    <property type="entry name" value="NSP14_betaCoV"/>
</dbReference>
<dbReference type="InterPro" id="IPR024375">
    <property type="entry name" value="NSP3_bCoV"/>
</dbReference>
<comment type="catalytic activity">
    <reaction evidence="1">
        <text>Thiol-dependent hydrolysis of ester, thioester, amide, peptide and isopeptide bonds formed by the C-terminal Gly of ubiquitin (a 76-residue protein attached to proteins as an intracellular targeting signal).</text>
        <dbReference type="EC" id="3.4.19.12"/>
    </reaction>
</comment>
<dbReference type="CDD" id="cd21877">
    <property type="entry name" value="HKU9-like_Nsp1"/>
    <property type="match status" value="1"/>
</dbReference>
<sequence>MEGALGTNKLRSMVSITLDWIDPRNVPRLTNWEMPLQEAAEYVKRELSKPNPDVVFVPNYLLESAQIPQDRVVITNSVWRCYEMGWKPVREIAFDLDGVRFGRGGTHGVLLPRQPPQYICGTVSIELRKYGVGGGAEIFIPKLWDGFVDPPAAAEEYLDFPDKCFPTKPKAKRGGNTFLTDQYGFDADGVLAAPIKEVLGDKGAGMSLVELTKFLGKYRTADGYELPSGIVKVAVKVVRKNLPVSKQSIFTVLGVTERVVDGFYYPYSTNSVVSYTKPRAGATVGNTVQSVMLSVYGTEAYNPVTPVVRLRCSSCDFYGWVPVKDLGCVTCSCAAVHQITSSCIDAESAGLIKQGAVMLVDRSPSMRVVPGNRLYVAFGGAIWSPIGKVNGVQVWVPRAYSCVAGDHSGAVGSGDVNTINKEIMSLIIDGVRIDDEVLEQPSCGVLIANLEDPSAAPRVHTVDSLRQLCVDNNVMLGDTPLPKDEFHPGIVGLSYHFYRACWYGVLTAKSFGAFKELLQSEEVRLSHFCANIRRCLDRALNWARTTGNVSLLSSSLVLKALAENLLDSVKNTPFLVGDLVKPVLDWIVEKMVLARDSVVSCAEAVLSLFNMQFTFAKGKFTFLKEKLNKSCVALRELLTVIVNKFATTVKWAGCKIDGFYNGDYHFFSAKGVLTEVQVCAKTLGAMLTPRQQRMEVEVLDGKYDAPVAITVPELEELNGTLEEVFGFDDLTLVRGSLVALASKVFVRTDDGLLFRYVKSGGVFLKAFRLRGGGKPKVSFGEEEVRTVPRVLTVNFTYDVCEGLDGVLNKLMAPFEVEEGTKLEDLALVVQEAVAEKLRELFEDCPADVRPIDIDAFADDECYIYNMDYEKVLSTEMYFSLEDVTPVEDEDECASEVQSSDDCEEQTEQFDESDDDTWLGADDTEAEADVSFPVVEGIPEASGHVPPENIDDDHVGFKQLTANVFIKCADIVQEAKSRSYKVLVNAANVNLHHGGGVAGVLNRASDNAMQAESTAYIREHGPLQPGNGVLLSGHGLAQDGILHVVGPDKRLGQSLDTLGQVYQLYNAHDDILTPLVSAGIFGFTVEESLVCLCRNVTAKTFIVVYDKQLYSRACAVSRQDLEPAPLARKEACVVAVSNDAQQESQEDDWAAAVEFQEKNHNVEEVVGGPYPSGDAPVPFAALVDAKTTTEAPCEDASITTPSSNLKENVEEEVAACMRFLLRRVTKSLKSERRETTNAVKATEVVQEAPSAEPVVASSQSHLKDVLCMSFSQMIQYAKSHGLLTPVVLDYTAFSKVLRKYEPKSGLYEFGGQKFYGYSRETPLEDVSKALNELGLPLIMIPLGYIVNGAQLSLSAINMRMLQVEHTVVLPSESCVPLYRNYYVSGITQETTALQDFVVDIVVNGAKGWDVVQTVCKVDGVTYKTICKYRDTYMCHDESNLYAITGSTVLKFATLQKARGYMESSVKEKKTLTKVLTTVDGVNYSTVLVDDERTFQDQIGVVFHNGVDISSRVPNSDDANIQLFKQDNFSPEEVQAISDYYGVNDCTVVARALSVRRYVRTWPYSVVDGRVLLAQRDSNCYLNAAISVLQDIEVEFSTPWISTAFDALKGGNPLPIVEVLITLGKTTIGEPDDAHMILSSLLSYASVKAARRAITTVCENCGSSQEIIEGVPACLHYGTVQLDDLYKPESIVCPCGKAAIRFVSLQQTPWVLMSHVPTNVPLDTTGNWFSAVVFKGPVTCGHYMYAVNGSLISVYDANTRKRTSDLLVPATDILYKDVNFTTSSKVVTFYLDGVKLTQIDPDLTQYVKRGDYYFTKAPIDVVAAPKVVTPYDGFRLVSDQASELAEAFNKAINASSDGPKRNLTVYPDCSGDAVVVNEEIPSYAHGALIQGKPVLYPKKPKTWKKLVPLLSVLEVKTKNRFEALPVDQLPEQTVEVVKKHKVATEPLYGLTAPIVLDGVNYVPGKKGDLLCLKEFTITDLKTFYVEGNQPFVLLKENHLSKLLGLKISSNKLVVNKISSALILSYGLSLKSACAVKCATKKTLRYGAQATANCIRETKPGAKIVGILCMFYRVLLHLWFAIKKPPLVKVSGIVAYNTGCSVTACVFNYLKARFSNTSWTGISRVLRLLLYMWFTWTCLAIVGVWVSEPYAPSLLTKVKQYFGFVFPCDYLTVNETSEGWFHHMCMSGMDGLDYPALKMQQRRYGSPYDWTYMVMFLEAFVAYLLYTPVLPLVGIIGCLHALVLYLPISLGNSWLVVFFYYFVKLIPLSSLLRMYIVSAFLWLCYKGFVHVRYGCTNVSCLMCYKRNIATRVECSTVVNGVKRVFYVNANGGTYYCTKHNWNCVNCDTYTVDSTFISRPVALDLSAQFKRPINHTDEAYYEVTSVQVRNGYVYCYFDSEGEQSYERFPVDSFTNVSKLYYSELKGNPPAFNVLIFDATNRIEENAVKTAAIYYSQLACKPILLVDKRMVGVVGDDTAIAKTMFEAYAQSYLLKYNIAMDKVKSLYATALQQIASGTSVEAVLKVFVGSTREEARDLESDVDTNELVSCIRMCHQDGWEWTTASWNNLVPTYLKQETLSTLEVGQLITSNARYINANMAKSAAVQIVWRYADFARLSESVRRQLKIAARKTGLSLQLTTSNLKADVACVVTPFKVVGGNKRVIPWRSIFVHVLMLLVVLNPQWFTPWYTMTAVPYDVIDFKVIDNAILRDIVPTDTCFANKFETFDNWYHNRFGTYENKWRCPMVVGVVKELVGVLKPDLPVRFVRVGTTLLPVVNFGMSGADSVCYTPYSAISYSDFETSACVLAATCTLFTGVGGQPAPYCADPTLIPNATHYGMLKPHVLYPFYETAGYIRFPEVIDAGVHIVKLMAMEYCKVGRCDVSEAGVCVSLTPMWVVNNPTFRQLPGVYCGASFMDMILQVFTPMFTPVGAVDITGSIIMGACLAVAISMVLYYLLKFRRAFGDYSSVVLVNILAFAVNVLVLCLEGAYPMLPSIYALLFLYVTCYFSSDVAAIMHVSFLVMFTSVIPLWVAMVYVVVLCSRHALWFAGLCTKRTVQVGDLSFHSFHDAALQTFMLDKEKFLRLKRELSPDAYAKYLALFPKYKYYNGPMDTAAYREAACAHLVMALEKFSTGGGDSIYQPPRCSVAAATLQAGLAKMAHPSGLVEPCIVKVSYGTMTLNGVWLNNYVLCPRHVLCTRDDLVNPDYQRLSMRAANYDFHVSQNGLNLRVTGHVMEGALLRLTVDATNPKTPAHSFVRVSTGQAISILACYDGIPAGVYTCTLRANGTLRAAFLCGSCGSPGFVMNGKEVQFCYLHQLELPNGTHTGTDMHGAFYGPFEDKQVPQLASPDVTITVNVLAWLYAAVLSGESWFVTKLGITAAEFNTSAVKYMCQSVTEESLQVLQPLAAKTGVSVQRMLSSLKVLLSTGFCGKTIMGSCSLEDEHTPYDIGRQMLGVTLQSRTQKFVKWAMQWFLIVFALSCLTLLHLSQWTVLGALPLQLLLPLLGFISCCVGFMAMFIKHKHTFLTVYLLPVVMVAAYYNFQYQPEGIQGYLLYVYNYVNPGRFDMGFDLTTMLVISGITTLLSVRIAKSDTYSRVWYVCTAIGWVYNCCTGTAETIALSYLTFVVSVFTNYTGVACISVYVSQVIVWAMAWVEPGILMYGHFRCVLVCYVIIGYCCTCYFGVFNLLNRLFRCTLGTYDYVVSSQELRYMNSNGLSPPTNSWQAMVLNLKLAGIGGVPMYKVATIQSNMTDLKCTSVVLLSVLQQLHVESSSKLWSLCVKLHNEILAATSTTEAFEAFVSLLSVLLSLPGAINLDELCNSILENNTVLQAVASEFSNLSSYVDYENAQKAYDTAVTTGAPASTIKALKKAMNVAKSVLDKDVATARKLERMSEMAMTAMYKQARAEDKRSKVTSAMQTMLFNMIRRLDSDALNSILTNARNGIVPLGVIPRTAANKLLLVVPDYSVFSSTVVLPTLTYAGSAWDVTQVSDADGKNVNVTDITRENSANLAWPLVITAVRQVATSPVKLQNNELMPQAVKRMAVTAGISQTSCTTDTVAYYNASKEGRHVMAILADVDGLLYAKVEKSTGDGFVILELEPPCKFMIETPKGPALKYLYFTKGLKNLCRGTVLGALACTVRLHAGSATEVASNSAILSLCAFSVDPEATYKDYLDNGGTPIGNCVKMLTTHTGTGLALTAKPDASIDQESFGGASCCIYCRCHIEHPGASGVCKFKGKFVQIPLCGVPDPVGFCIRNVICSVCNMWQGYGCPCASLREVSLHANDDCFLNRVRGASGVARLVPQGIGVQPDVVLRAFDICNSKVAGFGLHLKNNCCRYQELDSEGNKLDSYFVVKRHTEENYALEQRCYDKLKDCDVVARHDFFKFKVEGVMTPHISRQRLTKYTMADLVYSLRHFDNNNCEILKEILVTRGCCDEEFFTKKDWFDPVETPELISVYHKLGETVRNAVLSANKMADAMVKAGLVGVLTLDNQDLNGKWYDFGDFIEAPPGTGVAVMDTYYSLAMPVYTMTNMLAAECHVDGDLTKPKRVWDLCVYDYTQFKYSLFQKYFKYWDMQYHPNCVACPDDRCILHCANFNILFSMVIPNTSFGPLVQKVYVDGVPFVVSTGYHYRELGVVINQDIKVHSQRLSLKDLLVYAADPAMHIAASHALADKRTVCMSVAAMTTGVTFQTVKPGQFNEDFYKFAVKCGFFKEGSSISFKHFFYAQDGNAAISDYDYYRYNLPTMCDIKQLLFSLEVVDRYFDCYEGGCLQASQVVVANYDKSAGFPFNKFGKARLYYESLSYEDQDELFAYTKRNVLPTVTQMNLKYAISAKNRARTVAGVSIASTMTNRQFHQKILKSIAAARGASVVIGTTKFYGGWNRMLRTLCDGVEKPHLMGWDYPKCDRAMPNLLRIFASLILARKHSTCCNTSERFYRLANECAQVLSEIVLCGGGFYVKPGGTSSGDSTTAYANSVFNICQAVSANLNTFLSRDGNKIYNSYVQGLQRRLYLGIYRTHTVDMELVTEYYNYLRKHFSMMILSDDGVVCYNSDYASKGYVADIQGFKELLYYQNNVFMSEAKCWVEPDITKGPHEFCSQHTMLVDMHGEQVYLPYPDPSRILGAGCFVDDLLKTDGTLMMERYVSLAIDAYPLTKHHDAEYQNVFWCYLQYIKKLHEELTGHLLDTYSVMLASENAAKYWEVEFYENMYTESATLQSVGTCVVCSSQTSLRCGACIRRPFLCCKCCYDHVVSTTHKLVLSVTPYVCNNPTCDVADVTQLYLGGMSYYCKDHKPVISFPLCANGQVFGLYKNICTGSNDVTDFNSLATCDWSNSKDYVLANTASERLKLFAAETLRATEENAKQAYASATVKEVLSERELVLSWEVGKTRPPLNRNYVFTGFHITKNSKIQLGEYIFEKGDYGDVVTYRASTTYRLQVGDYFVLTSHSVQALSSPTLLPQERYTKLVGLYPALNVPEAFVTNVVHYQRVGMARYTTVQGPPGTGKSHLSIGLALYYPSAKIVYTACSHAAVDALCEKALKHLPINRCSRIVPAKARVECFNRFKVNDVGSQYVFSTINALPETTADILVVDEVSMCTNYDLSMINARVRAKHIVYVGDPAQLPAPRTLLTKGTLAPEHFNSVCRIMVAVGPDIFLATCYRCPKEIVDTVSALVYDNKLKANKGSTGECFKCYYRGSVTHDASSAINRPQLNLVKEFLTQNPKWQDAVFISPYNSQNAVARRMLGLQTQTVDSSQGSEFDYVIYCQTSDTAHALNANRFNVAITRAKKGILCVMSDSTLYDALDFVPMDVTQFIKPKTQSAAAVGLFKDCSKSEQVGPAYAPTFVSVNDKFKLNESMCAHFDTNEVQMPYIRLISVMGFRFDLHIPGYSKLFITREQAIREVRGWIGFDVEGTHACGPNVGTNLPLQIGFSTGVNFVVTPAGFVDTDSGSRIAQIPSKPPPGDQFKHLIPLLRKGEPWSVIRKRIVEMLCDTLDGVSDTVTFVTWAHGFELTTLHYFVKIGKERSCFSCKRRATLYSSVYDAYACWTHHRHIGGADYVYNPFLVDVQQWGYVGNLQTNHDAICDVHKGAHVASCDAIMTRCLAIHDCFCREVNWDIEYPIISNELAINKSCRVVQRLVLKAVTRAMHVTTIYDIGNPKAIRVPGVDVKRWKFYDCKPIANGVETLHYSYAIHKDQFVDGLTMFWNCNVDCYPNNALVCRFDTRVLSKLNLAGCNGGSLYVNQHAFHTSAYNKSAFVNLKPLPFFFYSDTPCENAIGMSTDFVCDVDYVPLKSNVCITRCNLGGAVCKKHADEYRQFLEFYNTMVSAGFTLWVDKKFDVFNLWSTFTKLQSLENVAYNVVKSSHYTAIPGELPVAIVNDKLYVKDEGYDKLLFTNKTCLPTNVAFELWAKRSVKVVPECKLLRHLGVTCTYKQVLWDYENEAPIVPCTIGVCNYTDLAKEVSTEVQAQTVLIDGRDQDAYSKFCQLNNAVYFSPQKPKCAAIQGPPHASINGVVIEAPEKGTQFWYAVRRNGEFVQLSDTLFTQSRTLDDFEPRSEMETDFLNLSQQDFLVKYDLEGYGLEHIAYGQFESVIGGLHLLIGVVLRKKISDIRLESVLGNDTVTSYAVVDKPTAANKQVCSVFDVLLDDFVALLKEQDRTVVSKVVQVTLDFKVYRFMLWCKDGQIATFYPQLQSKQDWKPGYSMPALYKVQNAVLEPCLLHNYGQPARLPYGTLMNVAKYTQLCQYLNTCTLSVPAKMRVMHFGAGSDKGVCPGTSVLKQWLPTDALLVDNDLDRCVSDANYTFVGNCELFSTNHKWDLVISDMYDARTKQVNGDNISKEGFFTYLTGFIKSKLALGGSIAVKITEHSWNADLYAMMGHFGWWTCFCTSVNSSSSEAFLIGINYLGRGQLLDGDQLHANYVFWRNSTLMQLSSYSLYDLQRFSLRAKGTPVMTLNESQLNELVLNLLKAGRLLIRDVSDVALSGVV</sequence>
<feature type="domain" description="RdRp Nsp8 cofactor" evidence="84">
    <location>
        <begin position="3825"/>
        <end position="4024"/>
    </location>
</feature>
<dbReference type="CDD" id="cd21563">
    <property type="entry name" value="Macro_cv_SUD-M_Nsp3-like"/>
    <property type="match status" value="1"/>
</dbReference>
<organism evidence="100">
    <name type="scientific">Rousettus bat coronavirus</name>
    <dbReference type="NCBI Taxonomy" id="1892416"/>
    <lineage>
        <taxon>Viruses</taxon>
        <taxon>Riboviria</taxon>
        <taxon>Orthornavirae</taxon>
        <taxon>Pisuviricota</taxon>
        <taxon>Pisoniviricetes</taxon>
        <taxon>Nidovirales</taxon>
        <taxon>Cornidovirineae</taxon>
        <taxon>Coronaviridae</taxon>
        <taxon>Orthocoronavirinae</taxon>
        <taxon>Betacoronavirus</taxon>
        <taxon>Nobecovirus</taxon>
        <taxon>Betacoronavirus cororeum</taxon>
        <taxon>Rousettus bat coronavirus GCCDC1</taxon>
    </lineage>
</organism>
<dbReference type="GO" id="GO:0039579">
    <property type="term" value="P:symbiont-mediated suppression of host ISG15-protein conjugation"/>
    <property type="evidence" value="ECO:0007669"/>
    <property type="project" value="UniProtKB-KW"/>
</dbReference>
<comment type="catalytic activity">
    <reaction evidence="58">
        <text>a 5'-end (N(7)-methyl 5'-triphosphoguanosine)-ribonucleoside in mRNA + S-adenosyl-L-methionine = a 5'-end (N(7)-methyl 5'-triphosphoguanosine)-(2'-O-methyl-ribonucleoside) in mRNA + S-adenosyl-L-homocysteine + H(+)</text>
        <dbReference type="Rhea" id="RHEA:67020"/>
        <dbReference type="Rhea" id="RHEA-COMP:17167"/>
        <dbReference type="Rhea" id="RHEA-COMP:17168"/>
        <dbReference type="ChEBI" id="CHEBI:15378"/>
        <dbReference type="ChEBI" id="CHEBI:57856"/>
        <dbReference type="ChEBI" id="CHEBI:59789"/>
        <dbReference type="ChEBI" id="CHEBI:156461"/>
        <dbReference type="ChEBI" id="CHEBI:167609"/>
        <dbReference type="EC" id="2.1.1.57"/>
    </reaction>
</comment>
<dbReference type="PROSITE" id="PS51950">
    <property type="entry name" value="COV_NSP8"/>
    <property type="match status" value="1"/>
</dbReference>
<dbReference type="InterPro" id="IPR027417">
    <property type="entry name" value="P-loop_NTPase"/>
</dbReference>
<dbReference type="InterPro" id="IPR009003">
    <property type="entry name" value="Peptidase_S1_PA"/>
</dbReference>
<dbReference type="Gene3D" id="3.30.160.820">
    <property type="entry name" value="Nsp15 N-terminal domain-like"/>
    <property type="match status" value="1"/>
</dbReference>
<dbReference type="CDD" id="cd21689">
    <property type="entry name" value="stalk_CoV_Nsp13-like"/>
    <property type="match status" value="1"/>
</dbReference>
<dbReference type="GO" id="GO:0039595">
    <property type="term" value="P:symbiont-mediated degradation of host mRNA"/>
    <property type="evidence" value="ECO:0007669"/>
    <property type="project" value="UniProtKB-KW"/>
</dbReference>
<reference evidence="100" key="1">
    <citation type="submission" date="2016-02" db="EMBL/GenBank/DDBJ databases">
        <title>A bat-derived cross-family recombinant coronavirus with a reovirus gene.</title>
        <authorList>
            <person name="Huang C."/>
            <person name="Liu J."/>
            <person name="Xu W."/>
            <person name="Jin T."/>
            <person name="Shi Y."/>
            <person name="Ji W."/>
            <person name="Jia H."/>
            <person name="Zhou Y."/>
            <person name="Wen H."/>
            <person name="Zhao H."/>
            <person name="Liu H."/>
            <person name="Li H."/>
            <person name="Wang Q."/>
            <person name="Wu Y."/>
            <person name="Wang L."/>
            <person name="Liu D."/>
            <person name="Liu G."/>
            <person name="Yu H."/>
            <person name="Holmes E."/>
            <person name="Lu L."/>
            <person name="Gao G.F."/>
        </authorList>
    </citation>
    <scope>NUCLEOTIDE SEQUENCE</scope>
    <source>
        <strain evidence="100">GCCDC1 346</strain>
    </source>
</reference>
<keyword evidence="40 68" id="KW-1133">Transmembrane helix</keyword>
<dbReference type="CDD" id="cd21401">
    <property type="entry name" value="ZBD_cv_Nsp13-like"/>
    <property type="match status" value="1"/>
</dbReference>
<dbReference type="Gene3D" id="2.60.120.1680">
    <property type="match status" value="1"/>
</dbReference>
<dbReference type="GO" id="GO:0044172">
    <property type="term" value="C:host cell endoplasmic reticulum-Golgi intermediate compartment"/>
    <property type="evidence" value="ECO:0007669"/>
    <property type="project" value="UniProtKB-SubCell"/>
</dbReference>
<dbReference type="PROSITE" id="PS51948">
    <property type="entry name" value="COV_NSP12_RDRP"/>
    <property type="match status" value="1"/>
</dbReference>
<evidence type="ECO:0000256" key="41">
    <source>
        <dbReference type="ARBA" id="ARBA00022995"/>
    </source>
</evidence>
<comment type="catalytic activity">
    <reaction evidence="56">
        <text>ATP + H2O = ADP + phosphate + H(+)</text>
        <dbReference type="Rhea" id="RHEA:13065"/>
        <dbReference type="ChEBI" id="CHEBI:15377"/>
        <dbReference type="ChEBI" id="CHEBI:15378"/>
        <dbReference type="ChEBI" id="CHEBI:30616"/>
        <dbReference type="ChEBI" id="CHEBI:43474"/>
        <dbReference type="ChEBI" id="CHEBI:456216"/>
        <dbReference type="EC" id="3.6.4.13"/>
    </reaction>
</comment>
<dbReference type="PROSITE" id="PS51942">
    <property type="entry name" value="BCOV_NSP3C_C"/>
    <property type="match status" value="1"/>
</dbReference>
<dbReference type="PROSITE" id="PS52000">
    <property type="entry name" value="COV_NSP12_IF"/>
    <property type="match status" value="1"/>
</dbReference>
<dbReference type="GO" id="GO:0004197">
    <property type="term" value="F:cysteine-type endopeptidase activity"/>
    <property type="evidence" value="ECO:0007669"/>
    <property type="project" value="InterPro"/>
</dbReference>
<evidence type="ECO:0000256" key="26">
    <source>
        <dbReference type="ARBA" id="ARBA00022786"/>
    </source>
</evidence>
<feature type="transmembrane region" description="Helical" evidence="68">
    <location>
        <begin position="3007"/>
        <end position="3033"/>
    </location>
</feature>
<dbReference type="SUPFAM" id="SSF143076">
    <property type="entry name" value="Coronavirus NSP8-like"/>
    <property type="match status" value="1"/>
</dbReference>
<dbReference type="CDD" id="cd21825">
    <property type="entry name" value="HKU9-like_Nsp3_NAB"/>
    <property type="match status" value="1"/>
</dbReference>
<keyword evidence="22" id="KW-0547">Nucleotide-binding</keyword>
<evidence type="ECO:0000256" key="53">
    <source>
        <dbReference type="ARBA" id="ARBA00034511"/>
    </source>
</evidence>
<keyword evidence="14" id="KW-1130">Modulation of host ubiquitin pathway by virus</keyword>
<dbReference type="PROSITE" id="PS51941">
    <property type="entry name" value="BCOV_NSP3C_M"/>
    <property type="match status" value="1"/>
</dbReference>
<evidence type="ECO:0000256" key="16">
    <source>
        <dbReference type="ARBA" id="ARBA00022679"/>
    </source>
</evidence>
<evidence type="ECO:0000256" key="15">
    <source>
        <dbReference type="ARBA" id="ARBA00022670"/>
    </source>
</evidence>
<evidence type="ECO:0000256" key="46">
    <source>
        <dbReference type="ARBA" id="ARBA00023208"/>
    </source>
</evidence>
<dbReference type="GO" id="GO:0044220">
    <property type="term" value="C:host cell perinuclear region of cytoplasm"/>
    <property type="evidence" value="ECO:0007669"/>
    <property type="project" value="UniProtKB-SubCell"/>
</dbReference>
<feature type="transmembrane region" description="Helical" evidence="68">
    <location>
        <begin position="3462"/>
        <end position="3482"/>
    </location>
</feature>
<dbReference type="InterPro" id="IPR014828">
    <property type="entry name" value="NSP7_CoV"/>
</dbReference>
<dbReference type="Pfam" id="PF00680">
    <property type="entry name" value="RdRP_1"/>
    <property type="match status" value="1"/>
</dbReference>
<dbReference type="PROSITE" id="PS51991">
    <property type="entry name" value="COV_NSP2_C"/>
    <property type="match status" value="1"/>
</dbReference>
<feature type="transmembrane region" description="Helical" evidence="68">
    <location>
        <begin position="3520"/>
        <end position="3536"/>
    </location>
</feature>
<dbReference type="InterPro" id="IPR009469">
    <property type="entry name" value="RdRp_N_CoV"/>
</dbReference>
<evidence type="ECO:0000256" key="61">
    <source>
        <dbReference type="PROSITE-ProRule" id="PRU01294"/>
    </source>
</evidence>
<dbReference type="Gene3D" id="2.40.10.250">
    <property type="entry name" value="Replicase NSP9"/>
    <property type="match status" value="1"/>
</dbReference>
<feature type="region of interest" description="GpppA-binding" evidence="63">
    <location>
        <begin position="6222"/>
        <end position="6236"/>
    </location>
</feature>
<dbReference type="InterPro" id="IPR044352">
    <property type="entry name" value="Nsp3_SUD_C_HKU9_CoV"/>
</dbReference>
<dbReference type="InterPro" id="IPR036499">
    <property type="entry name" value="NSP9_sf_CoV"/>
</dbReference>
<evidence type="ECO:0000259" key="89">
    <source>
        <dbReference type="PROSITE" id="PS51955"/>
    </source>
</evidence>
<dbReference type="SUPFAM" id="SSF144246">
    <property type="entry name" value="Coronavirus NSP10-like"/>
    <property type="match status" value="1"/>
</dbReference>
<dbReference type="InterPro" id="IPR043608">
    <property type="entry name" value="CoV_NSP15_M"/>
</dbReference>
<evidence type="ECO:0000256" key="36">
    <source>
        <dbReference type="ARBA" id="ARBA00022870"/>
    </source>
</evidence>
<dbReference type="Pfam" id="PF11633">
    <property type="entry name" value="bCoV_SUD_M"/>
    <property type="match status" value="1"/>
</dbReference>
<feature type="transmembrane region" description="Helical" evidence="68">
    <location>
        <begin position="2229"/>
        <end position="2259"/>
    </location>
</feature>
<evidence type="ECO:0000256" key="30">
    <source>
        <dbReference type="ARBA" id="ARBA00022809"/>
    </source>
</evidence>
<dbReference type="CDD" id="cd21518">
    <property type="entry name" value="betaCoV_Nsp2_HKU9-like"/>
    <property type="match status" value="1"/>
</dbReference>
<feature type="active site" evidence="64">
    <location>
        <position position="6623"/>
    </location>
</feature>
<dbReference type="Gene3D" id="3.10.20.350">
    <property type="match status" value="1"/>
</dbReference>
<feature type="transmembrane region" description="Helical" evidence="68">
    <location>
        <begin position="3592"/>
        <end position="3621"/>
    </location>
</feature>
<dbReference type="Gene3D" id="3.40.220.20">
    <property type="entry name" value="Nsp3, SUD-M subdomain"/>
    <property type="match status" value="1"/>
</dbReference>
<evidence type="ECO:0000256" key="3">
    <source>
        <dbReference type="ARBA" id="ARBA00001946"/>
    </source>
</evidence>
<keyword evidence="27 64" id="KW-0378">Hydrolase</keyword>
<dbReference type="CDD" id="cd21473">
    <property type="entry name" value="cv_Nsp4_TM"/>
    <property type="match status" value="1"/>
</dbReference>
<dbReference type="InterPro" id="IPR046435">
    <property type="entry name" value="N7_MTase_CoV"/>
</dbReference>
<dbReference type="InterPro" id="IPR038123">
    <property type="entry name" value="NSP4_C_sf_CoV"/>
</dbReference>
<dbReference type="CDD" id="cd21596">
    <property type="entry name" value="batCoV-HKU9-like_RdRp"/>
    <property type="match status" value="1"/>
</dbReference>
<dbReference type="PROSITE" id="PS51442">
    <property type="entry name" value="M_PRO"/>
    <property type="match status" value="1"/>
</dbReference>
<comment type="caution">
    <text evidence="65">Lacks conserved residue(s) required for the propagation of feature annotation.</text>
</comment>
<feature type="binding site" evidence="63">
    <location>
        <begin position="6142"/>
        <end position="6148"/>
    </location>
    <ligand>
        <name>S-adenosyl-L-methionine</name>
        <dbReference type="ChEBI" id="CHEBI:59789"/>
    </ligand>
</feature>
<keyword evidence="21" id="KW-0677">Repeat</keyword>
<feature type="domain" description="Peptidase C30" evidence="72">
    <location>
        <begin position="3148"/>
        <end position="3453"/>
    </location>
</feature>
<feature type="region of interest" description="Y4" evidence="65">
    <location>
        <begin position="2554"/>
        <end position="2654"/>
    </location>
</feature>
<dbReference type="Pfam" id="PF19218">
    <property type="entry name" value="CoV_NSP3_C"/>
    <property type="match status" value="1"/>
</dbReference>
<dbReference type="Pfam" id="PF19212">
    <property type="entry name" value="CoV_NSP2_C"/>
    <property type="match status" value="1"/>
</dbReference>
<dbReference type="Pfam" id="PF16348">
    <property type="entry name" value="CoV_NSP4_C"/>
    <property type="match status" value="1"/>
</dbReference>
<dbReference type="PROSITE" id="PS51949">
    <property type="entry name" value="COV_NSP7"/>
    <property type="match status" value="1"/>
</dbReference>
<evidence type="ECO:0000259" key="97">
    <source>
        <dbReference type="PROSITE" id="PS51993"/>
    </source>
</evidence>
<feature type="region of interest" description="ZF1" evidence="65">
    <location>
        <begin position="2287"/>
        <end position="2300"/>
    </location>
</feature>
<dbReference type="PROSITE" id="PS51994">
    <property type="entry name" value="BCOV_NSP3E_G2M"/>
    <property type="match status" value="1"/>
</dbReference>
<feature type="domain" description="Ubiquitin-like" evidence="77">
    <location>
        <begin position="775"/>
        <end position="885"/>
    </location>
</feature>
<keyword evidence="34" id="KW-0067">ATP-binding</keyword>
<evidence type="ECO:0000259" key="96">
    <source>
        <dbReference type="PROSITE" id="PS51992"/>
    </source>
</evidence>
<evidence type="ECO:0000256" key="21">
    <source>
        <dbReference type="ARBA" id="ARBA00022737"/>
    </source>
</evidence>
<dbReference type="GO" id="GO:0004843">
    <property type="term" value="F:cysteine-type deubiquitinase activity"/>
    <property type="evidence" value="ECO:0007669"/>
    <property type="project" value="UniProtKB-EC"/>
</dbReference>
<dbReference type="PROSITE" id="PS51947">
    <property type="entry name" value="NIRAN"/>
    <property type="match status" value="1"/>
</dbReference>
<dbReference type="Gene3D" id="1.10.150.420">
    <property type="entry name" value="Coronavirus nonstructural protein 4 C-terminus"/>
    <property type="match status" value="1"/>
</dbReference>
<dbReference type="InterPro" id="IPR009466">
    <property type="entry name" value="NSP14_CoV"/>
</dbReference>
<comment type="function">
    <text evidence="55">Forms a primer, NSP9-pU, which is utilized by the polymerase for the initiation of RNA chains. Interacts with ribosome signal recognition particle RNA (SRP). Together with NSP8, suppress protein integration into the cell membrane, thereby disrupting host immune defenses.</text>
</comment>
<evidence type="ECO:0000256" key="31">
    <source>
        <dbReference type="ARBA" id="ARBA00022830"/>
    </source>
</evidence>
<dbReference type="Pfam" id="PF06460">
    <property type="entry name" value="CoV_Methyltr_2"/>
    <property type="match status" value="1"/>
</dbReference>
<keyword evidence="36" id="KW-1043">Host membrane</keyword>
<dbReference type="InterPro" id="IPR043606">
    <property type="entry name" value="CoV_NSP15_N"/>
</dbReference>
<evidence type="ECO:0000256" key="25">
    <source>
        <dbReference type="ARBA" id="ARBA00022771"/>
    </source>
</evidence>
<dbReference type="PROSITE" id="PS51993">
    <property type="entry name" value="COV_3ECTO"/>
    <property type="match status" value="1"/>
</dbReference>
<feature type="domain" description="ExoN/MTase coactivator" evidence="86">
    <location>
        <begin position="4137"/>
        <end position="4276"/>
    </location>
</feature>
<dbReference type="InterPro" id="IPR043609">
    <property type="entry name" value="NendoU_nidovirus"/>
</dbReference>
<keyword evidence="35" id="KW-1100">Inhibition of host NF-kappa-B by virus</keyword>
<dbReference type="GO" id="GO:0016829">
    <property type="term" value="F:lyase activity"/>
    <property type="evidence" value="ECO:0007669"/>
    <property type="project" value="UniProtKB-KW"/>
</dbReference>
<evidence type="ECO:0000256" key="57">
    <source>
        <dbReference type="ARBA" id="ARBA00047995"/>
    </source>
</evidence>
<keyword evidence="48" id="KW-1262">Eukaryotic host gene expression shutoff by virus</keyword>
<dbReference type="InterPro" id="IPR043503">
    <property type="entry name" value="PLpro_palm_finger_dom_CoV"/>
</dbReference>
<keyword evidence="20 65" id="KW-0479">Metal-binding</keyword>
<dbReference type="InterPro" id="IPR044322">
    <property type="entry name" value="NSP15_M_alpha_beta_CoV"/>
</dbReference>
<keyword evidence="39" id="KW-0693">Viral RNA replication</keyword>
<dbReference type="CDD" id="cd21659">
    <property type="entry name" value="betaCoV_Nsp14"/>
    <property type="match status" value="1"/>
</dbReference>
<evidence type="ECO:0000256" key="47">
    <source>
        <dbReference type="ARBA" id="ARBA00023239"/>
    </source>
</evidence>
<evidence type="ECO:0000256" key="37">
    <source>
        <dbReference type="ARBA" id="ARBA00022876"/>
    </source>
</evidence>
<evidence type="ECO:0000259" key="88">
    <source>
        <dbReference type="PROSITE" id="PS51954"/>
    </source>
</evidence>
<evidence type="ECO:0000256" key="29">
    <source>
        <dbReference type="ARBA" id="ARBA00022807"/>
    </source>
</evidence>
<comment type="function">
    <text evidence="54">RNA-directed RNA polymerase that catalyzes the transcription of viral genomic and subgenomic RNAs. Acts in complex with nsp7 and nsp8 to transcribe both the minus and positive strands of genomic RNA. The kinase-like NiRAN domain of NSP12 attaches one or more nucleotides to the amino terminus of NSP9, forming a covalent RNA-protein intermediate that serves as transcription/replication primer. Subgenomic RNAs (sgRNAs) are formed by discontinuous transcription: The polymerase has the ability to pause at transcription-regulating sequences (TRS) and jump to the leader TRS, resulting in a major deletion. This creates a series of subgenomic RNAs that are replicated, transcribed and translated. In addition, Nsp12 is a subunit of the viral RNA capping enzyme that catalyzes the RNA guanylyltransferase reaction for genomic and sub-genomic RNAs. Subsequently, the NiRAN domain transfers RNA to GDP, and forms the core cap structure GpppA-RNA.</text>
</comment>
<dbReference type="GO" id="GO:0008270">
    <property type="term" value="F:zinc ion binding"/>
    <property type="evidence" value="ECO:0007669"/>
    <property type="project" value="UniProtKB-UniRule"/>
</dbReference>
<protein>
    <recommendedName>
        <fullName evidence="66">ORF1ab polyprotein</fullName>
    </recommendedName>
</protein>
<dbReference type="InterPro" id="IPR044386">
    <property type="entry name" value="NSP2_HKU9-like"/>
</dbReference>
<evidence type="ECO:0000256" key="6">
    <source>
        <dbReference type="ARBA" id="ARBA00004452"/>
    </source>
</evidence>
<dbReference type="PROSITE" id="PS51954">
    <property type="entry name" value="COV_N7_MTASE"/>
    <property type="match status" value="1"/>
</dbReference>
<evidence type="ECO:0000259" key="79">
    <source>
        <dbReference type="PROSITE" id="PS51945"/>
    </source>
</evidence>
<dbReference type="Gene3D" id="1.10.8.370">
    <property type="entry name" value="nsp7 replicase"/>
    <property type="match status" value="1"/>
</dbReference>
<dbReference type="InterPro" id="IPR044367">
    <property type="entry name" value="NSP6_betaCoV"/>
</dbReference>
<dbReference type="GO" id="GO:0004483">
    <property type="term" value="F:methyltransferase cap1 activity"/>
    <property type="evidence" value="ECO:0007669"/>
    <property type="project" value="UniProtKB-EC"/>
</dbReference>
<evidence type="ECO:0000256" key="2">
    <source>
        <dbReference type="ARBA" id="ARBA00001936"/>
    </source>
</evidence>
<dbReference type="Gene3D" id="3.40.50.11580">
    <property type="match status" value="1"/>
</dbReference>
<dbReference type="CDD" id="cd21722">
    <property type="entry name" value="betaCoV_Nsp13-helicase"/>
    <property type="match status" value="1"/>
</dbReference>
<feature type="region of interest" description="CoV-Y" evidence="65">
    <location>
        <begin position="2374"/>
        <end position="2654"/>
    </location>
</feature>
<keyword evidence="42" id="KW-1072">Activation of host autophagy by virus</keyword>
<keyword evidence="41" id="KW-1190">Host gene expression shutoff by virus</keyword>
<keyword evidence="11 63" id="KW-0489">Methyltransferase</keyword>
<dbReference type="Gene3D" id="1.10.8.1190">
    <property type="match status" value="1"/>
</dbReference>
<feature type="domain" description="DPUP" evidence="76">
    <location>
        <begin position="1390"/>
        <end position="1462"/>
    </location>
</feature>
<keyword evidence="8" id="KW-0696">RNA-directed RNA polymerase</keyword>
<dbReference type="InterPro" id="IPR014829">
    <property type="entry name" value="NSP8_CoV"/>
</dbReference>
<feature type="domain" description="CoV Nsp2 C-terminal" evidence="95">
    <location>
        <begin position="646"/>
        <end position="772"/>
    </location>
</feature>
<dbReference type="InterPro" id="IPR036333">
    <property type="entry name" value="NSP10_sf_CoV"/>
</dbReference>
<feature type="transmembrane region" description="Helical" evidence="68">
    <location>
        <begin position="3660"/>
        <end position="3682"/>
    </location>
</feature>
<keyword evidence="25 59" id="KW-0863">Zinc-finger</keyword>
<feature type="active site" evidence="62">
    <location>
        <position position="5898"/>
    </location>
</feature>
<dbReference type="GO" id="GO:0039694">
    <property type="term" value="P:viral RNA genome replication"/>
    <property type="evidence" value="ECO:0007669"/>
    <property type="project" value="InterPro"/>
</dbReference>
<dbReference type="CDD" id="cd21409">
    <property type="entry name" value="1B_cv_Nsp13-like"/>
    <property type="match status" value="1"/>
</dbReference>
<evidence type="ECO:0000256" key="66">
    <source>
        <dbReference type="PROSITE-ProRule" id="PRU01344"/>
    </source>
</evidence>
<comment type="similarity">
    <text evidence="7 61">Belongs to the coronaviruses polyprotein 1ab family.</text>
</comment>
<evidence type="ECO:0000259" key="73">
    <source>
        <dbReference type="PROSITE" id="PS51653"/>
    </source>
</evidence>
<dbReference type="PROSITE" id="PS51992">
    <property type="entry name" value="COV_NSP3_Y"/>
    <property type="match status" value="1"/>
</dbReference>
<feature type="domain" description="CV ZBD" evidence="73">
    <location>
        <begin position="5208"/>
        <end position="5320"/>
    </location>
</feature>
<evidence type="ECO:0000259" key="75">
    <source>
        <dbReference type="PROSITE" id="PS51941"/>
    </source>
</evidence>
<feature type="domain" description="3Ecto" evidence="97">
    <location>
        <begin position="2149"/>
        <end position="2206"/>
    </location>
</feature>
<dbReference type="InterPro" id="IPR044343">
    <property type="entry name" value="NSP13_1B_dom_CoV"/>
</dbReference>
<dbReference type="InterPro" id="IPR027351">
    <property type="entry name" value="(+)RNA_virus_helicase_core_dom"/>
</dbReference>
<evidence type="ECO:0000313" key="100">
    <source>
        <dbReference type="EMBL" id="AOG30811.1"/>
    </source>
</evidence>
<dbReference type="CDD" id="cd21901">
    <property type="entry name" value="alpha_betaCoV_Nsp10"/>
    <property type="match status" value="1"/>
</dbReference>
<dbReference type="CDD" id="cd21715">
    <property type="entry name" value="TM_Y_HKU9-like_Nsp3_C"/>
    <property type="match status" value="1"/>
</dbReference>
<dbReference type="Pfam" id="PF08710">
    <property type="entry name" value="CoV_NSP9"/>
    <property type="match status" value="1"/>
</dbReference>
<dbReference type="InterPro" id="IPR038400">
    <property type="entry name" value="NSP3_SUD-M_sf_bCoV"/>
</dbReference>
<feature type="domain" description="Nucleic acid-binding" evidence="79">
    <location>
        <begin position="1816"/>
        <end position="1915"/>
    </location>
</feature>
<dbReference type="GO" id="GO:0008242">
    <property type="term" value="F:omega peptidase activity"/>
    <property type="evidence" value="ECO:0007669"/>
    <property type="project" value="InterPro"/>
</dbReference>
<dbReference type="InterPro" id="IPR043174">
    <property type="entry name" value="NSP15_middle_sf"/>
</dbReference>
<dbReference type="SUPFAM" id="SSF52949">
    <property type="entry name" value="Macro domain-like"/>
    <property type="match status" value="1"/>
</dbReference>
<feature type="active site" evidence="62">
    <location>
        <position position="5900"/>
    </location>
</feature>
<dbReference type="PROSITE" id="PS51953">
    <property type="entry name" value="NIV_EXON"/>
    <property type="match status" value="1"/>
</dbReference>
<keyword evidence="44" id="KW-1015">Disulfide bond</keyword>
<feature type="domain" description="RdRp Nsp7 cofactor" evidence="83">
    <location>
        <begin position="3742"/>
        <end position="3824"/>
    </location>
</feature>
<evidence type="ECO:0000256" key="64">
    <source>
        <dbReference type="PROSITE-ProRule" id="PRU01303"/>
    </source>
</evidence>
<evidence type="ECO:0000259" key="71">
    <source>
        <dbReference type="PROSITE" id="PS51154"/>
    </source>
</evidence>
<evidence type="ECO:0000259" key="93">
    <source>
        <dbReference type="PROSITE" id="PS51962"/>
    </source>
</evidence>
<dbReference type="InterPro" id="IPR046440">
    <property type="entry name" value="AV_NSP11N_COV_NSP15M"/>
</dbReference>
<dbReference type="GO" id="GO:0003724">
    <property type="term" value="F:RNA helicase activity"/>
    <property type="evidence" value="ECO:0007669"/>
    <property type="project" value="UniProtKB-EC"/>
</dbReference>
<feature type="active site" evidence="64">
    <location>
        <position position="6584"/>
    </location>
</feature>
<evidence type="ECO:0000256" key="55">
    <source>
        <dbReference type="ARBA" id="ARBA00043928"/>
    </source>
</evidence>
<dbReference type="SUPFAM" id="SSF142877">
    <property type="entry name" value="EndoU-like"/>
    <property type="match status" value="1"/>
</dbReference>
<dbReference type="InterPro" id="IPR044353">
    <property type="entry name" value="Nsp3_Ubl2_dom_CoV"/>
</dbReference>
<dbReference type="CDD" id="cd21831">
    <property type="entry name" value="betaCoV_Nsp8"/>
    <property type="match status" value="1"/>
</dbReference>
<dbReference type="GO" id="GO:0003968">
    <property type="term" value="F:RNA-directed RNA polymerase activity"/>
    <property type="evidence" value="ECO:0007669"/>
    <property type="project" value="UniProtKB-KW"/>
</dbReference>
<dbReference type="InterPro" id="IPR047567">
    <property type="entry name" value="NSP3_G2M_bCoV"/>
</dbReference>
<dbReference type="GO" id="GO:0039657">
    <property type="term" value="P:symbiont-mediated suppression of host gene expression"/>
    <property type="evidence" value="ECO:0007669"/>
    <property type="project" value="UniProtKB-KW"/>
</dbReference>
<dbReference type="Pfam" id="PF19215">
    <property type="entry name" value="CoV_NSP15_C"/>
    <property type="match status" value="1"/>
</dbReference>
<evidence type="ECO:0000256" key="39">
    <source>
        <dbReference type="ARBA" id="ARBA00022953"/>
    </source>
</evidence>
<evidence type="ECO:0000256" key="33">
    <source>
        <dbReference type="ARBA" id="ARBA00022839"/>
    </source>
</evidence>
<feature type="domain" description="(+)RNA virus helicase C-terminal" evidence="74">
    <location>
        <begin position="5454"/>
        <end position="5814"/>
    </location>
</feature>
<feature type="transmembrane region" description="Helical" evidence="68">
    <location>
        <begin position="3561"/>
        <end position="3580"/>
    </location>
</feature>
<dbReference type="PROSITE" id="PS51960">
    <property type="entry name" value="COV_NSP15_NTD"/>
    <property type="match status" value="1"/>
</dbReference>
<dbReference type="Gene3D" id="3.40.50.300">
    <property type="entry name" value="P-loop containing nucleotide triphosphate hydrolases"/>
    <property type="match status" value="2"/>
</dbReference>
<evidence type="ECO:0000259" key="85">
    <source>
        <dbReference type="PROSITE" id="PS51951"/>
    </source>
</evidence>
<dbReference type="InterPro" id="IPR043177">
    <property type="entry name" value="PLpro_N_sf_CoV"/>
</dbReference>
<dbReference type="SUPFAM" id="SSF140367">
    <property type="entry name" value="Coronavirus NSP7-like"/>
    <property type="match status" value="1"/>
</dbReference>
<dbReference type="PROSITE" id="PS51945">
    <property type="entry name" value="BCOV_NSP3E_NAB"/>
    <property type="match status" value="1"/>
</dbReference>
<evidence type="ECO:0000256" key="49">
    <source>
        <dbReference type="ARBA" id="ARBA00023258"/>
    </source>
</evidence>
<dbReference type="InterPro" id="IPR007094">
    <property type="entry name" value="RNA-dir_pol_PSvirus"/>
</dbReference>
<dbReference type="SUPFAM" id="SSF159936">
    <property type="entry name" value="NSP3A-like"/>
    <property type="match status" value="1"/>
</dbReference>
<dbReference type="Pfam" id="PF13604">
    <property type="entry name" value="AAA_30"/>
    <property type="match status" value="1"/>
</dbReference>
<dbReference type="InterPro" id="IPR037230">
    <property type="entry name" value="NSP8_sf_CoV"/>
</dbReference>
<dbReference type="PROSITE" id="PS51657">
    <property type="entry name" value="PSRV_HELICASE"/>
    <property type="match status" value="1"/>
</dbReference>
<dbReference type="PROSITE" id="PS51946">
    <property type="entry name" value="COV_NSP4C"/>
    <property type="match status" value="1"/>
</dbReference>
<keyword evidence="15" id="KW-0645">Protease</keyword>
<dbReference type="SUPFAM" id="SSF53335">
    <property type="entry name" value="S-adenosyl-L-methionine-dependent methyltransferases"/>
    <property type="match status" value="1"/>
</dbReference>
<evidence type="ECO:0000256" key="56">
    <source>
        <dbReference type="ARBA" id="ARBA00047984"/>
    </source>
</evidence>
<dbReference type="Pfam" id="PF19211">
    <property type="entry name" value="CoV_NSP2_N"/>
    <property type="match status" value="1"/>
</dbReference>
<evidence type="ECO:0000256" key="58">
    <source>
        <dbReference type="ARBA" id="ARBA00049042"/>
    </source>
</evidence>
<evidence type="ECO:0000256" key="11">
    <source>
        <dbReference type="ARBA" id="ARBA00022603"/>
    </source>
</evidence>
<evidence type="ECO:0000256" key="18">
    <source>
        <dbReference type="ARBA" id="ARBA00022695"/>
    </source>
</evidence>
<evidence type="ECO:0000259" key="84">
    <source>
        <dbReference type="PROSITE" id="PS51950"/>
    </source>
</evidence>
<keyword evidence="33 62" id="KW-0269">Exonuclease</keyword>
<dbReference type="InterPro" id="IPR044330">
    <property type="entry name" value="NSP15_alpha_betaCoV_N"/>
</dbReference>
<keyword evidence="47" id="KW-0456">Lyase</keyword>
<dbReference type="InterPro" id="IPR027352">
    <property type="entry name" value="NSP13_ZBD_CoV-like"/>
</dbReference>
<dbReference type="Gene3D" id="3.40.220.10">
    <property type="entry name" value="Leucine Aminopeptidase, subunit E, domain 1"/>
    <property type="match status" value="1"/>
</dbReference>
<dbReference type="Pfam" id="PF19217">
    <property type="entry name" value="CoV_NSP4_N"/>
    <property type="match status" value="1"/>
</dbReference>
<evidence type="ECO:0000259" key="78">
    <source>
        <dbReference type="PROSITE" id="PS51944"/>
    </source>
</evidence>
<dbReference type="GO" id="GO:0039502">
    <property type="term" value="P:symbiont-mediated suppression of host type I interferon-mediated signaling pathway"/>
    <property type="evidence" value="ECO:0007669"/>
    <property type="project" value="UniProtKB-KW"/>
</dbReference>
<evidence type="ECO:0000256" key="14">
    <source>
        <dbReference type="ARBA" id="ARBA00022662"/>
    </source>
</evidence>
<dbReference type="InterPro" id="IPR048673">
    <property type="entry name" value="NSP13_stalk_CoV"/>
</dbReference>
<dbReference type="Gene3D" id="3.40.50.150">
    <property type="entry name" value="Vaccinia Virus protein VP39"/>
    <property type="match status" value="1"/>
</dbReference>
<dbReference type="GO" id="GO:0004482">
    <property type="term" value="F:mRNA 5'-cap (guanine-N7-)-methyltransferase activity"/>
    <property type="evidence" value="ECO:0007669"/>
    <property type="project" value="InterPro"/>
</dbReference>
<dbReference type="CDD" id="cd21813">
    <property type="entry name" value="HKU9-like_Nsp3_betaSM"/>
    <property type="match status" value="1"/>
</dbReference>
<keyword evidence="30" id="KW-1193">Eukaryotic host translation shutoff by virus</keyword>
<evidence type="ECO:0000259" key="92">
    <source>
        <dbReference type="PROSITE" id="PS51961"/>
    </source>
</evidence>
<dbReference type="InterPro" id="IPR018995">
    <property type="entry name" value="RNA_synth_NSP10_CoV"/>
</dbReference>
<feature type="domain" description="Nsp12 Interface" evidence="99">
    <location>
        <begin position="4541"/>
        <end position="4639"/>
    </location>
</feature>
<dbReference type="Gene3D" id="6.10.140.2090">
    <property type="match status" value="1"/>
</dbReference>
<keyword evidence="12" id="KW-1132">Decay of host mRNAs by virus</keyword>
<evidence type="ECO:0000256" key="34">
    <source>
        <dbReference type="ARBA" id="ARBA00022840"/>
    </source>
</evidence>
<comment type="catalytic activity">
    <reaction evidence="51">
        <text>uridylyl-uridylyl-ribonucleotide-RNA = a 3'-end uridylyl-2',3'-cyclophospho-uridine-RNA + a 5'-end dephospho-ribonucleoside-RNA</text>
        <dbReference type="Rhea" id="RHEA:67732"/>
        <dbReference type="Rhea" id="RHEA-COMP:13936"/>
        <dbReference type="Rhea" id="RHEA-COMP:17334"/>
        <dbReference type="Rhea" id="RHEA-COMP:17335"/>
        <dbReference type="ChEBI" id="CHEBI:138284"/>
        <dbReference type="ChEBI" id="CHEBI:173079"/>
        <dbReference type="ChEBI" id="CHEBI:173080"/>
    </reaction>
</comment>
<keyword evidence="29" id="KW-0788">Thiol protease</keyword>
<feature type="domain" description="Ubiquitin-like" evidence="78">
    <location>
        <begin position="1468"/>
        <end position="1523"/>
    </location>
</feature>
<evidence type="ECO:0000259" key="70">
    <source>
        <dbReference type="PROSITE" id="PS51124"/>
    </source>
</evidence>
<evidence type="ECO:0000259" key="77">
    <source>
        <dbReference type="PROSITE" id="PS51943"/>
    </source>
</evidence>
<dbReference type="InterPro" id="IPR047570">
    <property type="entry name" value="NSP12_IF_CoV"/>
</dbReference>
<dbReference type="InterPro" id="IPR043611">
    <property type="entry name" value="CoV_NSP3_C"/>
</dbReference>
<dbReference type="CDD" id="cd21171">
    <property type="entry name" value="NTD_alpha_betaCoV_Nsp15-like"/>
    <property type="match status" value="1"/>
</dbReference>